<dbReference type="AlphaFoldDB" id="V6U0G8"/>
<dbReference type="OrthoDB" id="10389583at2759"/>
<dbReference type="VEuPathDB" id="GiardiaDB:DHA2_150046"/>
<dbReference type="VEuPathDB" id="GiardiaDB:QR46_4695"/>
<feature type="transmembrane region" description="Helical" evidence="1">
    <location>
        <begin position="380"/>
        <end position="401"/>
    </location>
</feature>
<protein>
    <submittedName>
        <fullName evidence="2">ABC-type multidrug transport system, ATPase component</fullName>
    </submittedName>
</protein>
<organism evidence="2 3">
    <name type="scientific">Giardia intestinalis</name>
    <name type="common">Giardia lamblia</name>
    <dbReference type="NCBI Taxonomy" id="5741"/>
    <lineage>
        <taxon>Eukaryota</taxon>
        <taxon>Metamonada</taxon>
        <taxon>Diplomonadida</taxon>
        <taxon>Hexamitidae</taxon>
        <taxon>Giardiinae</taxon>
        <taxon>Giardia</taxon>
    </lineage>
</organism>
<sequence length="509" mass="54650">MKMVRPVIRLYLKTARAHLCLYICMIALPTVVAAAVALFFAFEDKLRSPSGGLPGDALPSLPLCRDLPGCTDRTVYLAFSPDTPDARRIVDRLVLQNGLEAERVVAIRDRATMQRLVAGRSLGPGFVDDVAAAGLGETIRGHLLSADSALAQTIAPRDVLADRALVAEMLGTAYGLDSEALDAFEEEWAASMGPADDVFLALDLDLSGGGASPVPQAVQYSLWYSQELMARFVAEHPSPRTLASAANSYALSYAWSPVSFSILGAVHNALAGALINRTVSYSLGEYPARTPTSTPAGMQAYMIFQLSICLECVLTLVFAAHLRGPFQTTLRRLGVSEPAMYGLALGTVLPANLLAYGLLFSAGSLLELFPFSGYTPALNALVAITLALVTAASVLFLHMLFYSTATAVAFGTVALVLLVAFPFLILLEEPNYPTIWTPLVVPTWLTRIFYVAFPPLGLAALCDMMVVLGSGRDSLLIARQSASVYGLELLFSDINGYHSSTFRARYNNY</sequence>
<proteinExistence type="predicted"/>
<evidence type="ECO:0000256" key="1">
    <source>
        <dbReference type="SAM" id="Phobius"/>
    </source>
</evidence>
<feature type="transmembrane region" description="Helical" evidence="1">
    <location>
        <begin position="20"/>
        <end position="42"/>
    </location>
</feature>
<reference evidence="2 3" key="2">
    <citation type="journal article" date="2013" name="Genome Biol. Evol.">
        <title>Genome sequencing of Giardia lamblia genotypes A2 and B isolates (DH and GS) and comparative analysis with the genomes of genotypes A1 and E (WB and Pig).</title>
        <authorList>
            <person name="Adam R.D."/>
            <person name="Dahlstrom E.W."/>
            <person name="Martens C.A."/>
            <person name="Bruno D.P."/>
            <person name="Barbian K.D."/>
            <person name="Ricklefs S.M."/>
            <person name="Hernandez M.M."/>
            <person name="Narla N.P."/>
            <person name="Patel R.B."/>
            <person name="Porcella S.F."/>
            <person name="Nash T.E."/>
        </authorList>
    </citation>
    <scope>NUCLEOTIDE SEQUENCE [LARGE SCALE GENOMIC DNA]</scope>
    <source>
        <strain evidence="2 3">GS</strain>
    </source>
</reference>
<name>V6U0G8_GIAIN</name>
<feature type="transmembrane region" description="Helical" evidence="1">
    <location>
        <begin position="447"/>
        <end position="469"/>
    </location>
</feature>
<feature type="transmembrane region" description="Helical" evidence="1">
    <location>
        <begin position="408"/>
        <end position="427"/>
    </location>
</feature>
<feature type="transmembrane region" description="Helical" evidence="1">
    <location>
        <begin position="341"/>
        <end position="360"/>
    </location>
</feature>
<keyword evidence="1" id="KW-1133">Transmembrane helix</keyword>
<feature type="transmembrane region" description="Helical" evidence="1">
    <location>
        <begin position="300"/>
        <end position="320"/>
    </location>
</feature>
<accession>V6U0G8</accession>
<keyword evidence="1" id="KW-0812">Transmembrane</keyword>
<evidence type="ECO:0000313" key="3">
    <source>
        <dbReference type="Proteomes" id="UP000018040"/>
    </source>
</evidence>
<keyword evidence="1" id="KW-0472">Membrane</keyword>
<dbReference type="EMBL" id="AHHH01000071">
    <property type="protein sequence ID" value="ESU42740.1"/>
    <property type="molecule type" value="Genomic_DNA"/>
</dbReference>
<dbReference type="VEuPathDB" id="GiardiaDB:GL50581_1757"/>
<gene>
    <name evidence="2" type="ORF">GSB_152400</name>
</gene>
<evidence type="ECO:0000313" key="2">
    <source>
        <dbReference type="EMBL" id="ESU42740.1"/>
    </source>
</evidence>
<dbReference type="VEuPathDB" id="GiardiaDB:GL50803_00112692"/>
<comment type="caution">
    <text evidence="2">The sequence shown here is derived from an EMBL/GenBank/DDBJ whole genome shotgun (WGS) entry which is preliminary data.</text>
</comment>
<dbReference type="Proteomes" id="UP000018040">
    <property type="component" value="Unassembled WGS sequence"/>
</dbReference>
<reference evidence="3" key="1">
    <citation type="submission" date="2012-02" db="EMBL/GenBank/DDBJ databases">
        <title>Genome sequencing of Giardia lamblia Genotypes A2 and B isolates (DH and GS) and comparative analysis with the genomes of Genotypes A1 and E (WB and Pig).</title>
        <authorList>
            <person name="Adam R."/>
            <person name="Dahlstrom E."/>
            <person name="Martens C."/>
            <person name="Bruno D."/>
            <person name="Barbian K."/>
            <person name="Porcella S.F."/>
            <person name="Nash T."/>
        </authorList>
    </citation>
    <scope>NUCLEOTIDE SEQUENCE</scope>
    <source>
        <strain evidence="3">GS</strain>
    </source>
</reference>